<proteinExistence type="predicted"/>
<dbReference type="RefSeq" id="WP_169856103.1">
    <property type="nucleotide sequence ID" value="NZ_JAAQXV010000001.1"/>
</dbReference>
<accession>A0AB36CP44</accession>
<protein>
    <submittedName>
        <fullName evidence="1">Immunity 49 family protein</fullName>
    </submittedName>
</protein>
<dbReference type="AlphaFoldDB" id="A0AB36CP44"/>
<name>A0AB36CP44_9PSED</name>
<dbReference type="InterPro" id="IPR029074">
    <property type="entry name" value="Imm49"/>
</dbReference>
<reference evidence="1 2" key="1">
    <citation type="journal article" date="2020" name="Front. Microbiol.">
        <title>Genetic Organization of the aprX-lipA2 Operon Affects the Proteolytic Potential of Pseudomonas Species in Milk.</title>
        <authorList>
            <person name="Maier C."/>
            <person name="Huptas C."/>
            <person name="von Neubeck M."/>
            <person name="Scherer S."/>
            <person name="Wenning M."/>
            <person name="Lucking G."/>
        </authorList>
    </citation>
    <scope>NUCLEOTIDE SEQUENCE [LARGE SCALE GENOMIC DNA]</scope>
    <source>
        <strain evidence="1 2">WS 5114</strain>
    </source>
</reference>
<evidence type="ECO:0000313" key="2">
    <source>
        <dbReference type="Proteomes" id="UP000548707"/>
    </source>
</evidence>
<comment type="caution">
    <text evidence="1">The sequence shown here is derived from an EMBL/GenBank/DDBJ whole genome shotgun (WGS) entry which is preliminary data.</text>
</comment>
<dbReference type="EMBL" id="JAAQXV010000001">
    <property type="protein sequence ID" value="NMZ77717.1"/>
    <property type="molecule type" value="Genomic_DNA"/>
</dbReference>
<organism evidence="1 2">
    <name type="scientific">Pseudomonas mandelii</name>
    <dbReference type="NCBI Taxonomy" id="75612"/>
    <lineage>
        <taxon>Bacteria</taxon>
        <taxon>Pseudomonadati</taxon>
        <taxon>Pseudomonadota</taxon>
        <taxon>Gammaproteobacteria</taxon>
        <taxon>Pseudomonadales</taxon>
        <taxon>Pseudomonadaceae</taxon>
        <taxon>Pseudomonas</taxon>
    </lineage>
</organism>
<gene>
    <name evidence="1" type="ORF">HBO26_00180</name>
</gene>
<dbReference type="Pfam" id="PF15575">
    <property type="entry name" value="Imm49"/>
    <property type="match status" value="1"/>
</dbReference>
<sequence length="266" mass="30399">MNLFESYGPGKARAKDRLEHTKSHLDGGFDVEELIAYIEKSLGNPVVCAGRLSSHAFAKGILAWFENSNLEAMKNWFYVSECLHKYQFMLQSDKVNLLPKTLDFMRALVSDNASLIDWFCNCNEIIDEKRIQSTTTADFLAYQIILAVKGDFSQVVERCLQMNEKPPKGPKKIYMLDNEFFMALASGDVSEMESTLTELTSPISIKKRLDIESGFSEGLISTFGVIYAKIAWRHGYEVRVDTPYIPMEWLPVNPLVRYNQIYSFLK</sequence>
<evidence type="ECO:0000313" key="1">
    <source>
        <dbReference type="EMBL" id="NMZ77717.1"/>
    </source>
</evidence>
<dbReference type="Proteomes" id="UP000548707">
    <property type="component" value="Unassembled WGS sequence"/>
</dbReference>